<dbReference type="InterPro" id="IPR013083">
    <property type="entry name" value="Znf_RING/FYVE/PHD"/>
</dbReference>
<feature type="region of interest" description="Disordered" evidence="1">
    <location>
        <begin position="130"/>
        <end position="155"/>
    </location>
</feature>
<sequence>MASTSSETCVKCLKCKVIVTNASEQTLKCGNLCGNALHYACSTFKPSEFKFIEGNKNIIWMCDVYIDRSDGVDHSSQETDKHHAIGVKVTILENNVCEMFKCVKELVTKMEKQNEILHNLQKKPVYDVNKENTEQQKSTIDKGPRKISTRSQATDGTLKSRDLKIDIKKEDEKERYKTISVKTIDNKTEEMTQGIDSGKVKNIKSIKHLRGENRNTTLKAVPIRKWIFISNFINSTTEDDIQKHLEGYNILSHVCEKIQTKSTGFAAFKTAVSKEDLERLFNPSIWPKNAVVRHYRNFRRRASIPVSRTTN</sequence>
<dbReference type="Proteomes" id="UP001458880">
    <property type="component" value="Unassembled WGS sequence"/>
</dbReference>
<feature type="compositionally biased region" description="Basic and acidic residues" evidence="1">
    <location>
        <begin position="130"/>
        <end position="144"/>
    </location>
</feature>
<reference evidence="2 3" key="1">
    <citation type="journal article" date="2024" name="BMC Genomics">
        <title>De novo assembly and annotation of Popillia japonica's genome with initial clues to its potential as an invasive pest.</title>
        <authorList>
            <person name="Cucini C."/>
            <person name="Boschi S."/>
            <person name="Funari R."/>
            <person name="Cardaioli E."/>
            <person name="Iannotti N."/>
            <person name="Marturano G."/>
            <person name="Paoli F."/>
            <person name="Bruttini M."/>
            <person name="Carapelli A."/>
            <person name="Frati F."/>
            <person name="Nardi F."/>
        </authorList>
    </citation>
    <scope>NUCLEOTIDE SEQUENCE [LARGE SCALE GENOMIC DNA]</scope>
    <source>
        <strain evidence="2">DMR45628</strain>
    </source>
</reference>
<dbReference type="Gene3D" id="3.30.40.10">
    <property type="entry name" value="Zinc/RING finger domain, C3HC4 (zinc finger)"/>
    <property type="match status" value="1"/>
</dbReference>
<gene>
    <name evidence="2" type="ORF">QE152_g32184</name>
</gene>
<comment type="caution">
    <text evidence="2">The sequence shown here is derived from an EMBL/GenBank/DDBJ whole genome shotgun (WGS) entry which is preliminary data.</text>
</comment>
<proteinExistence type="predicted"/>
<evidence type="ECO:0000313" key="3">
    <source>
        <dbReference type="Proteomes" id="UP001458880"/>
    </source>
</evidence>
<organism evidence="2 3">
    <name type="scientific">Popillia japonica</name>
    <name type="common">Japanese beetle</name>
    <dbReference type="NCBI Taxonomy" id="7064"/>
    <lineage>
        <taxon>Eukaryota</taxon>
        <taxon>Metazoa</taxon>
        <taxon>Ecdysozoa</taxon>
        <taxon>Arthropoda</taxon>
        <taxon>Hexapoda</taxon>
        <taxon>Insecta</taxon>
        <taxon>Pterygota</taxon>
        <taxon>Neoptera</taxon>
        <taxon>Endopterygota</taxon>
        <taxon>Coleoptera</taxon>
        <taxon>Polyphaga</taxon>
        <taxon>Scarabaeiformia</taxon>
        <taxon>Scarabaeidae</taxon>
        <taxon>Rutelinae</taxon>
        <taxon>Popillia</taxon>
    </lineage>
</organism>
<dbReference type="AlphaFoldDB" id="A0AAW1J062"/>
<keyword evidence="3" id="KW-1185">Reference proteome</keyword>
<name>A0AAW1J062_POPJA</name>
<evidence type="ECO:0000256" key="1">
    <source>
        <dbReference type="SAM" id="MobiDB-lite"/>
    </source>
</evidence>
<evidence type="ECO:0008006" key="4">
    <source>
        <dbReference type="Google" id="ProtNLM"/>
    </source>
</evidence>
<evidence type="ECO:0000313" key="2">
    <source>
        <dbReference type="EMBL" id="KAK9696021.1"/>
    </source>
</evidence>
<accession>A0AAW1J062</accession>
<protein>
    <recommendedName>
        <fullName evidence="4">RRM domain-containing protein</fullName>
    </recommendedName>
</protein>
<dbReference type="EMBL" id="JASPKY010000464">
    <property type="protein sequence ID" value="KAK9696021.1"/>
    <property type="molecule type" value="Genomic_DNA"/>
</dbReference>